<keyword evidence="2 7" id="KW-0820">tRNA-binding</keyword>
<evidence type="ECO:0000256" key="5">
    <source>
        <dbReference type="ARBA" id="ARBA00038063"/>
    </source>
</evidence>
<dbReference type="GO" id="GO:0004045">
    <property type="term" value="F:peptidyl-tRNA hydrolase activity"/>
    <property type="evidence" value="ECO:0007669"/>
    <property type="project" value="UniProtKB-EC"/>
</dbReference>
<comment type="subcellular location">
    <subcellularLocation>
        <location evidence="7">Cytoplasm</location>
    </subcellularLocation>
</comment>
<dbReference type="NCBIfam" id="TIGR00447">
    <property type="entry name" value="pth"/>
    <property type="match status" value="1"/>
</dbReference>
<evidence type="ECO:0000256" key="1">
    <source>
        <dbReference type="ARBA" id="ARBA00013260"/>
    </source>
</evidence>
<keyword evidence="3 7" id="KW-0378">Hydrolase</keyword>
<reference evidence="9 10" key="1">
    <citation type="submission" date="2024-09" db="EMBL/GenBank/DDBJ databases">
        <authorList>
            <person name="Zhang Z.-H."/>
        </authorList>
    </citation>
    <scope>NUCLEOTIDE SEQUENCE [LARGE SCALE GENOMIC DNA]</scope>
    <source>
        <strain evidence="9 10">HHTR114</strain>
    </source>
</reference>
<feature type="active site" description="Proton acceptor" evidence="7">
    <location>
        <position position="19"/>
    </location>
</feature>
<comment type="function">
    <text evidence="7">Hydrolyzes ribosome-free peptidyl-tRNAs (with 1 or more amino acids incorporated), which drop off the ribosome during protein synthesis, or as a result of ribosome stalling.</text>
</comment>
<feature type="binding site" evidence="7">
    <location>
        <position position="66"/>
    </location>
    <ligand>
        <name>tRNA</name>
        <dbReference type="ChEBI" id="CHEBI:17843"/>
    </ligand>
</feature>
<dbReference type="SUPFAM" id="SSF53178">
    <property type="entry name" value="Peptidyl-tRNA hydrolase-like"/>
    <property type="match status" value="1"/>
</dbReference>
<organism evidence="9 10">
    <name type="scientific">Hyphococcus aureus</name>
    <dbReference type="NCBI Taxonomy" id="2666033"/>
    <lineage>
        <taxon>Bacteria</taxon>
        <taxon>Pseudomonadati</taxon>
        <taxon>Pseudomonadota</taxon>
        <taxon>Alphaproteobacteria</taxon>
        <taxon>Parvularculales</taxon>
        <taxon>Parvularculaceae</taxon>
        <taxon>Hyphococcus</taxon>
    </lineage>
</organism>
<keyword evidence="7" id="KW-0963">Cytoplasm</keyword>
<gene>
    <name evidence="7 9" type="primary">pth</name>
    <name evidence="9" type="ORF">ACFMB1_14510</name>
</gene>
<dbReference type="InterPro" id="IPR001328">
    <property type="entry name" value="Pept_tRNA_hydro"/>
</dbReference>
<keyword evidence="10" id="KW-1185">Reference proteome</keyword>
<dbReference type="PANTHER" id="PTHR17224">
    <property type="entry name" value="PEPTIDYL-TRNA HYDROLASE"/>
    <property type="match status" value="1"/>
</dbReference>
<name>A0ABW1L1W2_9PROT</name>
<feature type="binding site" evidence="7">
    <location>
        <position position="14"/>
    </location>
    <ligand>
        <name>tRNA</name>
        <dbReference type="ChEBI" id="CHEBI:17843"/>
    </ligand>
</feature>
<evidence type="ECO:0000256" key="7">
    <source>
        <dbReference type="HAMAP-Rule" id="MF_00083"/>
    </source>
</evidence>
<feature type="site" description="Stabilizes the basic form of H active site to accept a proton" evidence="7">
    <location>
        <position position="91"/>
    </location>
</feature>
<comment type="function">
    <text evidence="7">Catalyzes the release of premature peptidyl moieties from peptidyl-tRNA molecules trapped in stalled 50S ribosomal subunits, and thus maintains levels of free tRNAs and 50S ribosomes.</text>
</comment>
<dbReference type="RefSeq" id="WP_379881989.1">
    <property type="nucleotide sequence ID" value="NZ_JBHPON010000002.1"/>
</dbReference>
<evidence type="ECO:0000256" key="2">
    <source>
        <dbReference type="ARBA" id="ARBA00022555"/>
    </source>
</evidence>
<dbReference type="Proteomes" id="UP001596116">
    <property type="component" value="Unassembled WGS sequence"/>
</dbReference>
<feature type="binding site" evidence="7">
    <location>
        <position position="64"/>
    </location>
    <ligand>
        <name>tRNA</name>
        <dbReference type="ChEBI" id="CHEBI:17843"/>
    </ligand>
</feature>
<dbReference type="CDD" id="cd00462">
    <property type="entry name" value="PTH"/>
    <property type="match status" value="1"/>
</dbReference>
<proteinExistence type="inferred from homology"/>
<comment type="caution">
    <text evidence="9">The sequence shown here is derived from an EMBL/GenBank/DDBJ whole genome shotgun (WGS) entry which is preliminary data.</text>
</comment>
<evidence type="ECO:0000313" key="10">
    <source>
        <dbReference type="Proteomes" id="UP001596116"/>
    </source>
</evidence>
<evidence type="ECO:0000313" key="9">
    <source>
        <dbReference type="EMBL" id="MFC6036768.1"/>
    </source>
</evidence>
<dbReference type="Gene3D" id="3.40.50.1470">
    <property type="entry name" value="Peptidyl-tRNA hydrolase"/>
    <property type="match status" value="1"/>
</dbReference>
<dbReference type="InterPro" id="IPR018171">
    <property type="entry name" value="Pept_tRNA_hydro_CS"/>
</dbReference>
<dbReference type="EMBL" id="JBHPON010000002">
    <property type="protein sequence ID" value="MFC6036768.1"/>
    <property type="molecule type" value="Genomic_DNA"/>
</dbReference>
<dbReference type="InterPro" id="IPR036416">
    <property type="entry name" value="Pept_tRNA_hydro_sf"/>
</dbReference>
<accession>A0ABW1L1W2</accession>
<evidence type="ECO:0000256" key="3">
    <source>
        <dbReference type="ARBA" id="ARBA00022801"/>
    </source>
</evidence>
<sequence length="239" mass="25371">MLLLVGLGNPGAKYARHRHNVGFMAVDAIGDANGFGPARTKFQGEIRDGALGGEKALILKPQTYMNDSGRSVGEALRFYKLEPTDVIVFYDELDLAPGKLRMKTGGGAAGHNGIRSIDSHIGNGFHRVRIGIGHPGDKSRVTGHVLGDFSKADQDWLEPMLAAIASEAPYLAQTDHNRFQTAVAHKLAPAKKPAKASGVAAKGAIAERTDKNAPPAPEKTNSGDNAFTDALKKLLGDKK</sequence>
<keyword evidence="4 7" id="KW-0694">RNA-binding</keyword>
<evidence type="ECO:0000256" key="4">
    <source>
        <dbReference type="ARBA" id="ARBA00022884"/>
    </source>
</evidence>
<feature type="region of interest" description="Disordered" evidence="8">
    <location>
        <begin position="191"/>
        <end position="239"/>
    </location>
</feature>
<protein>
    <recommendedName>
        <fullName evidence="6 7">Peptidyl-tRNA hydrolase</fullName>
        <shortName evidence="7">Pth</shortName>
        <ecNumber evidence="1 7">3.1.1.29</ecNumber>
    </recommendedName>
</protein>
<dbReference type="EC" id="3.1.1.29" evidence="1 7"/>
<comment type="catalytic activity">
    <reaction evidence="7">
        <text>an N-acyl-L-alpha-aminoacyl-tRNA + H2O = an N-acyl-L-amino acid + a tRNA + H(+)</text>
        <dbReference type="Rhea" id="RHEA:54448"/>
        <dbReference type="Rhea" id="RHEA-COMP:10123"/>
        <dbReference type="Rhea" id="RHEA-COMP:13883"/>
        <dbReference type="ChEBI" id="CHEBI:15377"/>
        <dbReference type="ChEBI" id="CHEBI:15378"/>
        <dbReference type="ChEBI" id="CHEBI:59874"/>
        <dbReference type="ChEBI" id="CHEBI:78442"/>
        <dbReference type="ChEBI" id="CHEBI:138191"/>
        <dbReference type="EC" id="3.1.1.29"/>
    </reaction>
</comment>
<feature type="compositionally biased region" description="Low complexity" evidence="8">
    <location>
        <begin position="195"/>
        <end position="204"/>
    </location>
</feature>
<dbReference type="HAMAP" id="MF_00083">
    <property type="entry name" value="Pept_tRNA_hydro_bact"/>
    <property type="match status" value="1"/>
</dbReference>
<feature type="binding site" evidence="7">
    <location>
        <position position="112"/>
    </location>
    <ligand>
        <name>tRNA</name>
        <dbReference type="ChEBI" id="CHEBI:17843"/>
    </ligand>
</feature>
<dbReference type="PROSITE" id="PS01196">
    <property type="entry name" value="PEPT_TRNA_HYDROL_2"/>
    <property type="match status" value="1"/>
</dbReference>
<evidence type="ECO:0000256" key="6">
    <source>
        <dbReference type="ARBA" id="ARBA00050038"/>
    </source>
</evidence>
<dbReference type="Pfam" id="PF01195">
    <property type="entry name" value="Pept_tRNA_hydro"/>
    <property type="match status" value="1"/>
</dbReference>
<dbReference type="PANTHER" id="PTHR17224:SF1">
    <property type="entry name" value="PEPTIDYL-TRNA HYDROLASE"/>
    <property type="match status" value="1"/>
</dbReference>
<comment type="similarity">
    <text evidence="5 7">Belongs to the PTH family.</text>
</comment>
<comment type="subunit">
    <text evidence="7">Monomer.</text>
</comment>
<feature type="site" description="Discriminates between blocked and unblocked aminoacyl-tRNA" evidence="7">
    <location>
        <position position="9"/>
    </location>
</feature>
<evidence type="ECO:0000256" key="8">
    <source>
        <dbReference type="SAM" id="MobiDB-lite"/>
    </source>
</evidence>
<feature type="compositionally biased region" description="Basic and acidic residues" evidence="8">
    <location>
        <begin position="230"/>
        <end position="239"/>
    </location>
</feature>